<evidence type="ECO:0000313" key="3">
    <source>
        <dbReference type="EMBL" id="KAF2717258.1"/>
    </source>
</evidence>
<gene>
    <name evidence="3" type="ORF">K431DRAFT_307104</name>
</gene>
<reference evidence="3" key="1">
    <citation type="journal article" date="2020" name="Stud. Mycol.">
        <title>101 Dothideomycetes genomes: a test case for predicting lifestyles and emergence of pathogens.</title>
        <authorList>
            <person name="Haridas S."/>
            <person name="Albert R."/>
            <person name="Binder M."/>
            <person name="Bloem J."/>
            <person name="Labutti K."/>
            <person name="Salamov A."/>
            <person name="Andreopoulos B."/>
            <person name="Baker S."/>
            <person name="Barry K."/>
            <person name="Bills G."/>
            <person name="Bluhm B."/>
            <person name="Cannon C."/>
            <person name="Castanera R."/>
            <person name="Culley D."/>
            <person name="Daum C."/>
            <person name="Ezra D."/>
            <person name="Gonzalez J."/>
            <person name="Henrissat B."/>
            <person name="Kuo A."/>
            <person name="Liang C."/>
            <person name="Lipzen A."/>
            <person name="Lutzoni F."/>
            <person name="Magnuson J."/>
            <person name="Mondo S."/>
            <person name="Nolan M."/>
            <person name="Ohm R."/>
            <person name="Pangilinan J."/>
            <person name="Park H.-J."/>
            <person name="Ramirez L."/>
            <person name="Alfaro M."/>
            <person name="Sun H."/>
            <person name="Tritt A."/>
            <person name="Yoshinaga Y."/>
            <person name="Zwiers L.-H."/>
            <person name="Turgeon B."/>
            <person name="Goodwin S."/>
            <person name="Spatafora J."/>
            <person name="Crous P."/>
            <person name="Grigoriev I."/>
        </authorList>
    </citation>
    <scope>NUCLEOTIDE SEQUENCE</scope>
    <source>
        <strain evidence="3">CBS 116435</strain>
    </source>
</reference>
<feature type="compositionally biased region" description="Polar residues" evidence="2">
    <location>
        <begin position="512"/>
        <end position="523"/>
    </location>
</feature>
<feature type="coiled-coil region" evidence="1">
    <location>
        <begin position="440"/>
        <end position="467"/>
    </location>
</feature>
<feature type="region of interest" description="Disordered" evidence="2">
    <location>
        <begin position="343"/>
        <end position="389"/>
    </location>
</feature>
<accession>A0A9P4PYF7</accession>
<dbReference type="OrthoDB" id="5431474at2759"/>
<keyword evidence="4" id="KW-1185">Reference proteome</keyword>
<feature type="compositionally biased region" description="Basic and acidic residues" evidence="2">
    <location>
        <begin position="176"/>
        <end position="199"/>
    </location>
</feature>
<organism evidence="3 4">
    <name type="scientific">Polychaeton citri CBS 116435</name>
    <dbReference type="NCBI Taxonomy" id="1314669"/>
    <lineage>
        <taxon>Eukaryota</taxon>
        <taxon>Fungi</taxon>
        <taxon>Dikarya</taxon>
        <taxon>Ascomycota</taxon>
        <taxon>Pezizomycotina</taxon>
        <taxon>Dothideomycetes</taxon>
        <taxon>Dothideomycetidae</taxon>
        <taxon>Capnodiales</taxon>
        <taxon>Capnodiaceae</taxon>
        <taxon>Polychaeton</taxon>
    </lineage>
</organism>
<protein>
    <submittedName>
        <fullName evidence="3">Uncharacterized protein</fullName>
    </submittedName>
</protein>
<evidence type="ECO:0000256" key="1">
    <source>
        <dbReference type="SAM" id="Coils"/>
    </source>
</evidence>
<comment type="caution">
    <text evidence="3">The sequence shown here is derived from an EMBL/GenBank/DDBJ whole genome shotgun (WGS) entry which is preliminary data.</text>
</comment>
<feature type="region of interest" description="Disordered" evidence="2">
    <location>
        <begin position="720"/>
        <end position="752"/>
    </location>
</feature>
<sequence length="827" mass="90567">MSSKFFTWTKGDRRNASEALRAGSIVTIPAELRINGLEYARATNGSSKAQRKPLSLPLDQYPKQQDGSQEIALHDAAVKSATSLMAVMNEMLKSPPVSAHLAERQRSSGLLPMHGRPRSHTAPSTPVAEAPLAELAELPGSTCRDLRSNSDMQLPQGGRACASATSLVFQVGLGHDIERPRSSPQEPTRHIGSEPRISTDSRPSISGRRPSFGSPLPKPSTATQSLKYAGSIASGMSSCDTLVNPVGTELVKQTPHRPSLAILQSTPPTKTSASIANNDNSGAWAESRQTESLENDFLDQVSLLRTTHETHLTALREAHERELASYRIYIDFLESRSSRQTQLSAARKQQLTIDTSQTSIRPARTDSPASSITLRSLDTNPEKPPTSEINPSVEIESLKRKLSLARKAQSEAADVRRDRDYHRDMAERSGKRITQLKDIVKKTKDTEKALKNAVSSLEADLVEANNQRLDVLEGFHVSCEKINILQHDLSTRDSRVRDLEREVTRLGHEAKQQTADTTANSPTDKADDSPELSSEVQRLREAMEKQQHDLSAAQVERDRYNSLLHSELRRTSRVSAQKAHSATPEISAEAAFHVTETVSMLKARGRASSQPEDGEATKTLLEKELEHCVKEIIMYKLDVKGYKKDLKKAHARIEQLQSSNGKQGATSGDVSSDGLGISLTEDSSPPARSLRTATSAALLAASPPARTSTIRQSASQALLNGTHKKLPKPPSTTSRPPSPLPPHMRETPPKQMQRAETLRSLSESIISSYAHRTTPEQTQDTAFLNRTHGSDRSTDAAPSMSFRHTAPIASTFQFSNVTQQKAHRITA</sequence>
<feature type="compositionally biased region" description="Polar residues" evidence="2">
    <location>
        <begin position="262"/>
        <end position="281"/>
    </location>
</feature>
<dbReference type="EMBL" id="MU003848">
    <property type="protein sequence ID" value="KAF2717258.1"/>
    <property type="molecule type" value="Genomic_DNA"/>
</dbReference>
<feature type="region of interest" description="Disordered" evidence="2">
    <location>
        <begin position="655"/>
        <end position="690"/>
    </location>
</feature>
<name>A0A9P4PYF7_9PEZI</name>
<keyword evidence="1" id="KW-0175">Coiled coil</keyword>
<feature type="compositionally biased region" description="Polar residues" evidence="2">
    <location>
        <begin position="655"/>
        <end position="670"/>
    </location>
</feature>
<dbReference type="Proteomes" id="UP000799441">
    <property type="component" value="Unassembled WGS sequence"/>
</dbReference>
<evidence type="ECO:0000256" key="2">
    <source>
        <dbReference type="SAM" id="MobiDB-lite"/>
    </source>
</evidence>
<feature type="region of interest" description="Disordered" evidence="2">
    <location>
        <begin position="176"/>
        <end position="222"/>
    </location>
</feature>
<dbReference type="AlphaFoldDB" id="A0A9P4PYF7"/>
<feature type="region of interest" description="Disordered" evidence="2">
    <location>
        <begin position="504"/>
        <end position="535"/>
    </location>
</feature>
<feature type="compositionally biased region" description="Polar residues" evidence="2">
    <location>
        <begin position="343"/>
        <end position="360"/>
    </location>
</feature>
<evidence type="ECO:0000313" key="4">
    <source>
        <dbReference type="Proteomes" id="UP000799441"/>
    </source>
</evidence>
<feature type="compositionally biased region" description="Polar residues" evidence="2">
    <location>
        <begin position="367"/>
        <end position="379"/>
    </location>
</feature>
<feature type="region of interest" description="Disordered" evidence="2">
    <location>
        <begin position="261"/>
        <end position="288"/>
    </location>
</feature>
<proteinExistence type="predicted"/>